<feature type="compositionally biased region" description="Acidic residues" evidence="3">
    <location>
        <begin position="702"/>
        <end position="711"/>
    </location>
</feature>
<evidence type="ECO:0000313" key="6">
    <source>
        <dbReference type="EMBL" id="KAK7752560.1"/>
    </source>
</evidence>
<evidence type="ECO:0000256" key="2">
    <source>
        <dbReference type="ARBA" id="ARBA00023242"/>
    </source>
</evidence>
<feature type="compositionally biased region" description="Low complexity" evidence="3">
    <location>
        <begin position="807"/>
        <end position="819"/>
    </location>
</feature>
<dbReference type="PANTHER" id="PTHR23318">
    <property type="entry name" value="ATP SYNTHASE GAMMA-RELATED"/>
    <property type="match status" value="1"/>
</dbReference>
<feature type="region of interest" description="Disordered" evidence="3">
    <location>
        <begin position="702"/>
        <end position="728"/>
    </location>
</feature>
<dbReference type="Gene3D" id="2.30.29.30">
    <property type="entry name" value="Pleckstrin-homology domain (PH domain)/Phosphotyrosine-binding domain (PTB)"/>
    <property type="match status" value="1"/>
</dbReference>
<protein>
    <submittedName>
        <fullName evidence="6">Platinum sensitivity protein</fullName>
    </submittedName>
</protein>
<dbReference type="Pfam" id="PF22972">
    <property type="entry name" value="EVH1_PP4R3"/>
    <property type="match status" value="1"/>
</dbReference>
<feature type="compositionally biased region" description="Polar residues" evidence="3">
    <location>
        <begin position="767"/>
        <end position="776"/>
    </location>
</feature>
<reference evidence="6 7" key="1">
    <citation type="submission" date="2024-02" db="EMBL/GenBank/DDBJ databases">
        <title>De novo assembly and annotation of 12 fungi associated with fruit tree decline syndrome in Ontario, Canada.</title>
        <authorList>
            <person name="Sulman M."/>
            <person name="Ellouze W."/>
            <person name="Ilyukhin E."/>
        </authorList>
    </citation>
    <scope>NUCLEOTIDE SEQUENCE [LARGE SCALE GENOMIC DNA]</scope>
    <source>
        <strain evidence="6 7">M11/M66-122</strain>
    </source>
</reference>
<dbReference type="GO" id="GO:0006974">
    <property type="term" value="P:DNA damage response"/>
    <property type="evidence" value="ECO:0007669"/>
    <property type="project" value="TreeGrafter"/>
</dbReference>
<dbReference type="SUPFAM" id="SSF50729">
    <property type="entry name" value="PH domain-like"/>
    <property type="match status" value="1"/>
</dbReference>
<evidence type="ECO:0000256" key="3">
    <source>
        <dbReference type="SAM" id="MobiDB-lite"/>
    </source>
</evidence>
<comment type="caution">
    <text evidence="6">The sequence shown here is derived from an EMBL/GenBank/DDBJ whole genome shotgun (WGS) entry which is preliminary data.</text>
</comment>
<sequence>MAAQPVPHPSTDRKRVKVYELRNNDWFDRGTGFCTASFNFSEDGNQRDPRVLVESEEQPDRVLLETRIAKEDGFNKQQETLIVWTEPSNGVDMALSFQEAEGCAMIWKFINGVQQQYHANAQDDSLSDDLAMDIPNPISLPQATMANLADIESQLRIMSQTASGRDALTKFVLTEDYIGKLIPLVSEAEDLEGLNELHRLCNIMKIIILLNDTSIIEHAVSNESVIGVVGALEYDPDFPSHKANHRQWLEGEGRYKEVVRIEDPQILRKIHQTYRLQYLKDVVLARILDDNTFSVLNSLIFFNQVDIVQHLQANGSFLNELFSIFKPGQQDARRKKEAVLFIQQCTAIAKNLQPPARQTLYNNFIAHGLLHVIHFGLRHNDVAVRVGATDILVAMIDHDPQMIRQTIYRQIHDKQPPLTDSLIDLLLVEVDLGVKSQISDALKVLLDQGPPPQAEAFAKANGEFAARAAARLPPTADPQQDQFLGLFYEHSAIKLFQPLIKLKDRASLEFSAQQASMFTYLIEILCFFIRQHHHRIKFFVLQHDIVTRVGQLLACPEKFLKLVAIRFLRQLLNLQDEFYIKQLSEKKVIEPILDVLLATMPRDNLLSSACLEFFEFIKKENVKELVKHVVENHRDKIQSLSYLELFNTLIMRYDQTGGFTANLDYFLEAPEDDVNGRRRPNINPRTGALMEHMTMDQVEEEYFNTSDDEEDLHAKAGSRESALNGESQRKLVDYASDEDLDDNVEAGALSADEDKPDSENTDDDTSKPNGTPTSAATPPERLSEKRRREEDEEDDLGKMIQSKRRNSMSANSNSSSPTSGFIRKKRSVSGTRDAGSTPRKIAISLPSNAKTGNEQTGNQPDKS</sequence>
<comment type="subcellular location">
    <subcellularLocation>
        <location evidence="1">Nucleus</location>
    </subcellularLocation>
</comment>
<dbReference type="AlphaFoldDB" id="A0AAN9UUU3"/>
<feature type="compositionally biased region" description="Acidic residues" evidence="3">
    <location>
        <begin position="754"/>
        <end position="763"/>
    </location>
</feature>
<dbReference type="Pfam" id="PF04802">
    <property type="entry name" value="PP4R3"/>
    <property type="match status" value="1"/>
</dbReference>
<dbReference type="GO" id="GO:0072542">
    <property type="term" value="F:protein phosphatase activator activity"/>
    <property type="evidence" value="ECO:0007669"/>
    <property type="project" value="TreeGrafter"/>
</dbReference>
<dbReference type="InterPro" id="IPR051137">
    <property type="entry name" value="PP4R3-like"/>
</dbReference>
<feature type="domain" description="PP4R3 EVH1-like" evidence="5">
    <location>
        <begin position="13"/>
        <end position="117"/>
    </location>
</feature>
<dbReference type="GO" id="GO:0005654">
    <property type="term" value="C:nucleoplasm"/>
    <property type="evidence" value="ECO:0007669"/>
    <property type="project" value="TreeGrafter"/>
</dbReference>
<dbReference type="EMBL" id="JAKJXP020000037">
    <property type="protein sequence ID" value="KAK7752560.1"/>
    <property type="molecule type" value="Genomic_DNA"/>
</dbReference>
<evidence type="ECO:0000313" key="7">
    <source>
        <dbReference type="Proteomes" id="UP001320420"/>
    </source>
</evidence>
<evidence type="ECO:0000259" key="5">
    <source>
        <dbReference type="Pfam" id="PF22972"/>
    </source>
</evidence>
<accession>A0AAN9UUU3</accession>
<dbReference type="InterPro" id="IPR011989">
    <property type="entry name" value="ARM-like"/>
</dbReference>
<dbReference type="InterPro" id="IPR055236">
    <property type="entry name" value="EVH1_PP4R3"/>
</dbReference>
<dbReference type="InterPro" id="IPR016024">
    <property type="entry name" value="ARM-type_fold"/>
</dbReference>
<dbReference type="Gene3D" id="1.25.10.10">
    <property type="entry name" value="Leucine-rich Repeat Variant"/>
    <property type="match status" value="1"/>
</dbReference>
<dbReference type="InterPro" id="IPR006887">
    <property type="entry name" value="P4R3-like_central_dom"/>
</dbReference>
<gene>
    <name evidence="6" type="primary">PSY2</name>
    <name evidence="6" type="ORF">SLS62_005528</name>
</gene>
<dbReference type="SUPFAM" id="SSF48371">
    <property type="entry name" value="ARM repeat"/>
    <property type="match status" value="1"/>
</dbReference>
<dbReference type="Proteomes" id="UP001320420">
    <property type="component" value="Unassembled WGS sequence"/>
</dbReference>
<feature type="compositionally biased region" description="Polar residues" evidence="3">
    <location>
        <begin position="845"/>
        <end position="863"/>
    </location>
</feature>
<feature type="region of interest" description="Disordered" evidence="3">
    <location>
        <begin position="748"/>
        <end position="863"/>
    </location>
</feature>
<dbReference type="InterPro" id="IPR011993">
    <property type="entry name" value="PH-like_dom_sf"/>
</dbReference>
<name>A0AAN9UUU3_9PEZI</name>
<proteinExistence type="predicted"/>
<feature type="domain" description="Serine/threonine-protein phosphatase 4 regulatory subunit 3-like central" evidence="4">
    <location>
        <begin position="151"/>
        <end position="655"/>
    </location>
</feature>
<keyword evidence="7" id="KW-1185">Reference proteome</keyword>
<evidence type="ECO:0000256" key="1">
    <source>
        <dbReference type="ARBA" id="ARBA00004123"/>
    </source>
</evidence>
<dbReference type="GO" id="GO:0030289">
    <property type="term" value="C:protein phosphatase 4 complex"/>
    <property type="evidence" value="ECO:0007669"/>
    <property type="project" value="TreeGrafter"/>
</dbReference>
<organism evidence="6 7">
    <name type="scientific">Diatrype stigma</name>
    <dbReference type="NCBI Taxonomy" id="117547"/>
    <lineage>
        <taxon>Eukaryota</taxon>
        <taxon>Fungi</taxon>
        <taxon>Dikarya</taxon>
        <taxon>Ascomycota</taxon>
        <taxon>Pezizomycotina</taxon>
        <taxon>Sordariomycetes</taxon>
        <taxon>Xylariomycetidae</taxon>
        <taxon>Xylariales</taxon>
        <taxon>Diatrypaceae</taxon>
        <taxon>Diatrype</taxon>
    </lineage>
</organism>
<dbReference type="PANTHER" id="PTHR23318:SF0">
    <property type="entry name" value="SERINE_THREONINE-PROTEIN PHOSPHATASE 4 REGULATORY SUBUNIT 3"/>
    <property type="match status" value="1"/>
</dbReference>
<keyword evidence="2" id="KW-0539">Nucleus</keyword>
<evidence type="ECO:0000259" key="4">
    <source>
        <dbReference type="Pfam" id="PF04802"/>
    </source>
</evidence>